<dbReference type="PROSITE" id="PS50250">
    <property type="entry name" value="PCI"/>
    <property type="match status" value="1"/>
</dbReference>
<dbReference type="SUPFAM" id="SSF46785">
    <property type="entry name" value="Winged helix' DNA-binding domain"/>
    <property type="match status" value="1"/>
</dbReference>
<dbReference type="EMBL" id="CP017554">
    <property type="protein sequence ID" value="AOW02066.1"/>
    <property type="molecule type" value="Genomic_DNA"/>
</dbReference>
<organism evidence="3 4">
    <name type="scientific">Yarrowia lipolytica</name>
    <name type="common">Candida lipolytica</name>
    <dbReference type="NCBI Taxonomy" id="4952"/>
    <lineage>
        <taxon>Eukaryota</taxon>
        <taxon>Fungi</taxon>
        <taxon>Dikarya</taxon>
        <taxon>Ascomycota</taxon>
        <taxon>Saccharomycotina</taxon>
        <taxon>Dipodascomycetes</taxon>
        <taxon>Dipodascales</taxon>
        <taxon>Dipodascales incertae sedis</taxon>
        <taxon>Yarrowia</taxon>
    </lineage>
</organism>
<dbReference type="VEuPathDB" id="FungiDB:YALI1_B29108g"/>
<dbReference type="InterPro" id="IPR019585">
    <property type="entry name" value="Rpn7/CSN1"/>
</dbReference>
<evidence type="ECO:0000313" key="4">
    <source>
        <dbReference type="Proteomes" id="UP000182444"/>
    </source>
</evidence>
<dbReference type="Proteomes" id="UP000182444">
    <property type="component" value="Chromosome 1B"/>
</dbReference>
<dbReference type="PANTHER" id="PTHR14145:SF1">
    <property type="entry name" value="26S PROTEASOME NON-ATPASE REGULATORY SUBUNIT 6"/>
    <property type="match status" value="1"/>
</dbReference>
<dbReference type="InterPro" id="IPR049549">
    <property type="entry name" value="RPN7_PSMD6_C"/>
</dbReference>
<dbReference type="Pfam" id="PF21154">
    <property type="entry name" value="RPN7_PSMD6_C"/>
    <property type="match status" value="1"/>
</dbReference>
<accession>A0A1D8N8V9</accession>
<evidence type="ECO:0000313" key="3">
    <source>
        <dbReference type="EMBL" id="AOW02066.1"/>
    </source>
</evidence>
<feature type="domain" description="PCI" evidence="2">
    <location>
        <begin position="269"/>
        <end position="441"/>
    </location>
</feature>
<reference evidence="3 4" key="1">
    <citation type="journal article" date="2016" name="PLoS ONE">
        <title>Sequence Assembly of Yarrowia lipolytica Strain W29/CLIB89 Shows Transposable Element Diversity.</title>
        <authorList>
            <person name="Magnan C."/>
            <person name="Yu J."/>
            <person name="Chang I."/>
            <person name="Jahn E."/>
            <person name="Kanomata Y."/>
            <person name="Wu J."/>
            <person name="Zeller M."/>
            <person name="Oakes M."/>
            <person name="Baldi P."/>
            <person name="Sandmeyer S."/>
        </authorList>
    </citation>
    <scope>NUCLEOTIDE SEQUENCE [LARGE SCALE GENOMIC DNA]</scope>
    <source>
        <strain evidence="4">CLIB89(W29)</strain>
    </source>
</reference>
<dbReference type="KEGG" id="yli:2906864"/>
<evidence type="ECO:0000256" key="1">
    <source>
        <dbReference type="ARBA" id="ARBA00022942"/>
    </source>
</evidence>
<proteinExistence type="predicted"/>
<dbReference type="RefSeq" id="XP_501215.3">
    <property type="nucleotide sequence ID" value="XM_501215.3"/>
</dbReference>
<keyword evidence="1" id="KW-0647">Proteasome</keyword>
<dbReference type="SMART" id="SM00088">
    <property type="entry name" value="PINT"/>
    <property type="match status" value="1"/>
</dbReference>
<dbReference type="InterPro" id="IPR045135">
    <property type="entry name" value="Rpn7_N"/>
</dbReference>
<dbReference type="Gene3D" id="1.25.40.570">
    <property type="match status" value="1"/>
</dbReference>
<evidence type="ECO:0000259" key="2">
    <source>
        <dbReference type="PROSITE" id="PS50250"/>
    </source>
</evidence>
<dbReference type="VEuPathDB" id="FungiDB:YALI0_B22286g"/>
<gene>
    <name evidence="3" type="ORF">YALI1_B29108g</name>
</gene>
<dbReference type="eggNOG" id="KOG0687">
    <property type="taxonomic scope" value="Eukaryota"/>
</dbReference>
<dbReference type="GeneID" id="2906864"/>
<name>A0A1D8N8V9_YARLL</name>
<dbReference type="Pfam" id="PF10602">
    <property type="entry name" value="RPN7"/>
    <property type="match status" value="1"/>
</dbReference>
<dbReference type="GO" id="GO:0043161">
    <property type="term" value="P:proteasome-mediated ubiquitin-dependent protein catabolic process"/>
    <property type="evidence" value="ECO:0007669"/>
    <property type="project" value="TreeGrafter"/>
</dbReference>
<dbReference type="PANTHER" id="PTHR14145">
    <property type="entry name" value="26S PROTESOME SUBUNIT 6"/>
    <property type="match status" value="1"/>
</dbReference>
<protein>
    <recommendedName>
        <fullName evidence="2">PCI domain-containing protein</fullName>
    </recommendedName>
</protein>
<sequence>MTEEKKAIPDYELSKHLFVLRNPSLKDLHPEAKEALMTAIFDRNLAGVYKSLYNFDQSQSTETSGGVVVDVPEDQQGQIGHEGESPSEDVDMEEVKAEVADGKTVEEVEEKIVDSKPQPITQIIVPANTPSESLAQSVPAFSKAKYDKMVAANDARVAELREAIAQVEKDDGGELELLQARVKLGEYYAEIGDRFNAILTLRKAAETTSTGAKIDILFTIVRLGFFYLDCAFVGRELEAVKVLIERGGDWERRNKYKTYWGLHCLSIRKFEEASSCLIDSLSTFTSVEIASYEEIVEYAIIAGAVALDRVDLKRKIIDSPEVLSLLPTTPALGPIATLTNSLYTAEYSVLFTSLAQLETQSLRPSKYLAPHRAFYVREMRRKAYAQLLESYKTLSLKSMANAFGVSSQFLDNDLSKFISQNKLNCVIDRVNGIIESNRPDSKNAQYQALIKQGDALLTKLQKYGAAVRLSGAEK</sequence>
<dbReference type="Pfam" id="PF01399">
    <property type="entry name" value="PCI"/>
    <property type="match status" value="1"/>
</dbReference>
<dbReference type="AlphaFoldDB" id="A0A1D8N8V9"/>
<dbReference type="GO" id="GO:0008541">
    <property type="term" value="C:proteasome regulatory particle, lid subcomplex"/>
    <property type="evidence" value="ECO:0007669"/>
    <property type="project" value="EnsemblFungi"/>
</dbReference>
<dbReference type="InterPro" id="IPR036390">
    <property type="entry name" value="WH_DNA-bd_sf"/>
</dbReference>
<dbReference type="InterPro" id="IPR000717">
    <property type="entry name" value="PCI_dom"/>
</dbReference>